<reference evidence="2" key="1">
    <citation type="submission" date="2012-01" db="EMBL/GenBank/DDBJ databases">
        <title>The Genome Sequence of Treponema denticola H1-T.</title>
        <authorList>
            <consortium name="The Broad Institute Genome Sequencing Platform"/>
            <person name="Earl A."/>
            <person name="Ward D."/>
            <person name="Feldgarden M."/>
            <person name="Gevers D."/>
            <person name="Blanton J.M."/>
            <person name="Fenno C.J."/>
            <person name="Baranova O.V."/>
            <person name="Mathney J."/>
            <person name="Dewhirst F.E."/>
            <person name="Izard J."/>
            <person name="Young S.K."/>
            <person name="Zeng Q."/>
            <person name="Gargeya S."/>
            <person name="Fitzgerald M."/>
            <person name="Haas B."/>
            <person name="Abouelleil A."/>
            <person name="Alvarado L."/>
            <person name="Arachchi H.M."/>
            <person name="Berlin A."/>
            <person name="Chapman S.B."/>
            <person name="Gearin G."/>
            <person name="Goldberg J."/>
            <person name="Griggs A."/>
            <person name="Gujja S."/>
            <person name="Hansen M."/>
            <person name="Heiman D."/>
            <person name="Howarth C."/>
            <person name="Larimer J."/>
            <person name="Lui A."/>
            <person name="MacDonald P.J.P."/>
            <person name="McCowen C."/>
            <person name="Montmayeur A."/>
            <person name="Murphy C."/>
            <person name="Neiman D."/>
            <person name="Pearson M."/>
            <person name="Priest M."/>
            <person name="Roberts A."/>
            <person name="Saif S."/>
            <person name="Shea T."/>
            <person name="Sisk P."/>
            <person name="Stolte C."/>
            <person name="Sykes S."/>
            <person name="Wortman J."/>
            <person name="Nusbaum C."/>
            <person name="Birren B."/>
        </authorList>
    </citation>
    <scope>NUCLEOTIDE SEQUENCE [LARGE SCALE GENOMIC DNA]</scope>
    <source>
        <strain evidence="2">H1-T</strain>
    </source>
</reference>
<dbReference type="PATRIC" id="fig|999431.4.peg.1781"/>
<name>M2BJY9_TREDN</name>
<evidence type="ECO:0000256" key="1">
    <source>
        <dbReference type="SAM" id="Phobius"/>
    </source>
</evidence>
<comment type="caution">
    <text evidence="2">The sequence shown here is derived from an EMBL/GenBank/DDBJ whole genome shotgun (WGS) entry which is preliminary data.</text>
</comment>
<protein>
    <submittedName>
        <fullName evidence="2">Uncharacterized protein</fullName>
    </submittedName>
</protein>
<proteinExistence type="predicted"/>
<dbReference type="EMBL" id="AGDW01000019">
    <property type="protein sequence ID" value="EMB29700.1"/>
    <property type="molecule type" value="Genomic_DNA"/>
</dbReference>
<dbReference type="Proteomes" id="UP000011708">
    <property type="component" value="Chromosome"/>
</dbReference>
<dbReference type="RefSeq" id="WP_002689097.1">
    <property type="nucleotide sequence ID" value="NZ_CM001794.1"/>
</dbReference>
<feature type="transmembrane region" description="Helical" evidence="1">
    <location>
        <begin position="12"/>
        <end position="31"/>
    </location>
</feature>
<keyword evidence="1" id="KW-0472">Membrane</keyword>
<keyword evidence="1" id="KW-0812">Transmembrane</keyword>
<organism evidence="2">
    <name type="scientific">Treponema denticola H1-T</name>
    <dbReference type="NCBI Taxonomy" id="999431"/>
    <lineage>
        <taxon>Bacteria</taxon>
        <taxon>Pseudomonadati</taxon>
        <taxon>Spirochaetota</taxon>
        <taxon>Spirochaetia</taxon>
        <taxon>Spirochaetales</taxon>
        <taxon>Treponemataceae</taxon>
        <taxon>Treponema</taxon>
    </lineage>
</organism>
<keyword evidence="1" id="KW-1133">Transmembrane helix</keyword>
<gene>
    <name evidence="2" type="ORF">HMPREF9725_01727</name>
</gene>
<accession>M2BJY9</accession>
<sequence>MGNLDKIPPIGWVVILIFGLILLPALFILLLKKGGKLSFFGQTIEVSEGGKIQTIDSIGLMYLMRDNCEKIELLRKERIEDILPDLSYLLSDISVLACCMYRAESILNKRLYKNGFEDLTVDTVNVYIKQLAEELFIRLNKEIIRSKTCTTRPLNEVKKEKIFFIAQDFTKRVTKIYLMEVKSKADMYLNYKPLFEKIGDKIRADFCREKMEKKLRQAENLRAVLEKLTNRTI</sequence>
<evidence type="ECO:0000313" key="2">
    <source>
        <dbReference type="EMBL" id="EMB29700.1"/>
    </source>
</evidence>
<dbReference type="AlphaFoldDB" id="M2BJY9"/>
<dbReference type="HOGENOM" id="CLU_1189486_0_0_12"/>